<dbReference type="Proteomes" id="UP000547209">
    <property type="component" value="Unassembled WGS sequence"/>
</dbReference>
<accession>A0A7X0RML2</accession>
<proteinExistence type="predicted"/>
<gene>
    <name evidence="1" type="ORF">H7C19_05120</name>
</gene>
<keyword evidence="2" id="KW-1185">Reference proteome</keyword>
<dbReference type="AlphaFoldDB" id="A0A7X0RML2"/>
<comment type="caution">
    <text evidence="1">The sequence shown here is derived from an EMBL/GenBank/DDBJ whole genome shotgun (WGS) entry which is preliminary data.</text>
</comment>
<name>A0A7X0RML2_9BACL</name>
<protein>
    <submittedName>
        <fullName evidence="1">Uncharacterized protein</fullName>
    </submittedName>
</protein>
<evidence type="ECO:0000313" key="2">
    <source>
        <dbReference type="Proteomes" id="UP000547209"/>
    </source>
</evidence>
<dbReference type="EMBL" id="JACJVP010000006">
    <property type="protein sequence ID" value="MBB6670063.1"/>
    <property type="molecule type" value="Genomic_DNA"/>
</dbReference>
<sequence>MKLDGIIPLYNNMRLLNLDRYRFGFIYNNVSFDVFFFLDESPYKLMFGVKAENFYFEKDVKKGFVIDPTLEREKYSELCRILGLQYDPINKFKPIYFFLEFNKNITQKVIKKNIPRPHELAVYRKDVEESDKIFFMGWLDNKANDNKVTPKNLEKTRLLLGRDAYFRCKAKNVSSRWTDDIKKAQEVILDF</sequence>
<dbReference type="InterPro" id="IPR046100">
    <property type="entry name" value="DUF6037"/>
</dbReference>
<dbReference type="Pfam" id="PF19503">
    <property type="entry name" value="DUF6037"/>
    <property type="match status" value="1"/>
</dbReference>
<reference evidence="1 2" key="1">
    <citation type="submission" date="2020-08" db="EMBL/GenBank/DDBJ databases">
        <title>Cohnella phylogeny.</title>
        <authorList>
            <person name="Dunlap C."/>
        </authorList>
    </citation>
    <scope>NUCLEOTIDE SEQUENCE [LARGE SCALE GENOMIC DNA]</scope>
    <source>
        <strain evidence="1 2">DSM 28246</strain>
    </source>
</reference>
<organism evidence="1 2">
    <name type="scientific">Cohnella nanjingensis</name>
    <dbReference type="NCBI Taxonomy" id="1387779"/>
    <lineage>
        <taxon>Bacteria</taxon>
        <taxon>Bacillati</taxon>
        <taxon>Bacillota</taxon>
        <taxon>Bacilli</taxon>
        <taxon>Bacillales</taxon>
        <taxon>Paenibacillaceae</taxon>
        <taxon>Cohnella</taxon>
    </lineage>
</organism>
<evidence type="ECO:0000313" key="1">
    <source>
        <dbReference type="EMBL" id="MBB6670063.1"/>
    </source>
</evidence>
<dbReference type="RefSeq" id="WP_185141497.1">
    <property type="nucleotide sequence ID" value="NZ_JACJVP010000006.1"/>
</dbReference>